<feature type="transmembrane region" description="Helical" evidence="2">
    <location>
        <begin position="183"/>
        <end position="205"/>
    </location>
</feature>
<accession>A0A1D3TTG5</accession>
<feature type="transmembrane region" description="Helical" evidence="2">
    <location>
        <begin position="400"/>
        <end position="418"/>
    </location>
</feature>
<gene>
    <name evidence="3" type="ORF">SAMN05421730_100934</name>
</gene>
<dbReference type="EMBL" id="FMKA01000009">
    <property type="protein sequence ID" value="SCP97212.1"/>
    <property type="molecule type" value="Genomic_DNA"/>
</dbReference>
<keyword evidence="2" id="KW-0472">Membrane</keyword>
<keyword evidence="2" id="KW-0812">Transmembrane</keyword>
<dbReference type="InterPro" id="IPR025291">
    <property type="entry name" value="DUF4153"/>
</dbReference>
<keyword evidence="2" id="KW-1133">Transmembrane helix</keyword>
<reference evidence="3 4" key="1">
    <citation type="submission" date="2016-09" db="EMBL/GenBank/DDBJ databases">
        <authorList>
            <person name="Capua I."/>
            <person name="De Benedictis P."/>
            <person name="Joannis T."/>
            <person name="Lombin L.H."/>
            <person name="Cattoli G."/>
        </authorList>
    </citation>
    <scope>NUCLEOTIDE SEQUENCE [LARGE SCALE GENOMIC DNA]</scope>
    <source>
        <strain evidence="3 4">GluBS11</strain>
    </source>
</reference>
<feature type="transmembrane region" description="Helical" evidence="2">
    <location>
        <begin position="337"/>
        <end position="361"/>
    </location>
</feature>
<evidence type="ECO:0000256" key="1">
    <source>
        <dbReference type="SAM" id="MobiDB-lite"/>
    </source>
</evidence>
<dbReference type="RefSeq" id="WP_169823646.1">
    <property type="nucleotide sequence ID" value="NZ_FMKA01000009.1"/>
</dbReference>
<evidence type="ECO:0000256" key="2">
    <source>
        <dbReference type="SAM" id="Phobius"/>
    </source>
</evidence>
<feature type="transmembrane region" description="Helical" evidence="2">
    <location>
        <begin position="38"/>
        <end position="57"/>
    </location>
</feature>
<feature type="transmembrane region" description="Helical" evidence="2">
    <location>
        <begin position="226"/>
        <end position="245"/>
    </location>
</feature>
<protein>
    <submittedName>
        <fullName evidence="3">Uncharacterized protein</fullName>
    </submittedName>
</protein>
<feature type="transmembrane region" description="Helical" evidence="2">
    <location>
        <begin position="310"/>
        <end position="331"/>
    </location>
</feature>
<dbReference type="STRING" id="1619234.SAMN05421730_100934"/>
<keyword evidence="4" id="KW-1185">Reference proteome</keyword>
<feature type="transmembrane region" description="Helical" evidence="2">
    <location>
        <begin position="91"/>
        <end position="107"/>
    </location>
</feature>
<dbReference type="AlphaFoldDB" id="A0A1D3TTG5"/>
<dbReference type="Proteomes" id="UP000199315">
    <property type="component" value="Unassembled WGS sequence"/>
</dbReference>
<feature type="transmembrane region" description="Helical" evidence="2">
    <location>
        <begin position="373"/>
        <end position="394"/>
    </location>
</feature>
<feature type="region of interest" description="Disordered" evidence="1">
    <location>
        <begin position="1"/>
        <end position="23"/>
    </location>
</feature>
<feature type="transmembrane region" description="Helical" evidence="2">
    <location>
        <begin position="113"/>
        <end position="132"/>
    </location>
</feature>
<evidence type="ECO:0000313" key="4">
    <source>
        <dbReference type="Proteomes" id="UP000199315"/>
    </source>
</evidence>
<sequence>MEQYETTKTDIERKQDTLESARSLKENSPMRTLMRDQFGIFGGASLLYAVFFTLCLYRNGAGITAPFFTAGTLVYFVFCMKKLEVGLKKTAGFYFAGIILLGISMFMTDNETIIIMNYMGMLVLICVFLVVHFYEEKGWGLAKYIERVAAVLAGAAWNAPKAFPDFNRYRKNRKLKMNDKAEAVVIGLSISVPLLLLVINLLASADAVFNKLFGKLFEHLVLPSNIMGPVIMMLVMFFVSYGMIAGMAKADAGGPEKNRRIMEPVIAITVTMLLAAVYLVFSVIQILYLFIGKMTLIEGYTYASYAREGFFQLLFVCVINLAVVTACLSYFRKNKVLTGILTVISICTYIMTASSAFRMILYIRTYNLTSLRILVLWALLVIALIMAGLMAGIYKDGFPLFHYCTVVVTILYICLAFSRPDYWIAEYNLNRSQAEPDISYIAELSADAAPAVAVYMEAHSEDMAEPDRQIIMVYFDSIKKRTENTGIRNFNMSLHKAVSFVN</sequence>
<dbReference type="Pfam" id="PF13687">
    <property type="entry name" value="DUF4153"/>
    <property type="match status" value="1"/>
</dbReference>
<feature type="transmembrane region" description="Helical" evidence="2">
    <location>
        <begin position="265"/>
        <end position="290"/>
    </location>
</feature>
<evidence type="ECO:0000313" key="3">
    <source>
        <dbReference type="EMBL" id="SCP97212.1"/>
    </source>
</evidence>
<organism evidence="3 4">
    <name type="scientific">Anaerobium acetethylicum</name>
    <dbReference type="NCBI Taxonomy" id="1619234"/>
    <lineage>
        <taxon>Bacteria</taxon>
        <taxon>Bacillati</taxon>
        <taxon>Bacillota</taxon>
        <taxon>Clostridia</taxon>
        <taxon>Lachnospirales</taxon>
        <taxon>Lachnospiraceae</taxon>
        <taxon>Anaerobium</taxon>
    </lineage>
</organism>
<feature type="transmembrane region" description="Helical" evidence="2">
    <location>
        <begin position="63"/>
        <end position="79"/>
    </location>
</feature>
<proteinExistence type="predicted"/>
<name>A0A1D3TTG5_9FIRM</name>